<keyword evidence="2" id="KW-1185">Reference proteome</keyword>
<gene>
    <name evidence="1" type="ORF">ASPGLDRAFT_42425</name>
</gene>
<dbReference type="GeneID" id="34461862"/>
<dbReference type="Proteomes" id="UP000184300">
    <property type="component" value="Unassembled WGS sequence"/>
</dbReference>
<proteinExistence type="predicted"/>
<dbReference type="VEuPathDB" id="FungiDB:ASPGLDRAFT_42425"/>
<dbReference type="EMBL" id="KV878889">
    <property type="protein sequence ID" value="OJJ88825.1"/>
    <property type="molecule type" value="Genomic_DNA"/>
</dbReference>
<reference evidence="2" key="1">
    <citation type="journal article" date="2017" name="Genome Biol.">
        <title>Comparative genomics reveals high biological diversity and specific adaptations in the industrially and medically important fungal genus Aspergillus.</title>
        <authorList>
            <person name="de Vries R.P."/>
            <person name="Riley R."/>
            <person name="Wiebenga A."/>
            <person name="Aguilar-Osorio G."/>
            <person name="Amillis S."/>
            <person name="Uchima C.A."/>
            <person name="Anderluh G."/>
            <person name="Asadollahi M."/>
            <person name="Askin M."/>
            <person name="Barry K."/>
            <person name="Battaglia E."/>
            <person name="Bayram O."/>
            <person name="Benocci T."/>
            <person name="Braus-Stromeyer S.A."/>
            <person name="Caldana C."/>
            <person name="Canovas D."/>
            <person name="Cerqueira G.C."/>
            <person name="Chen F."/>
            <person name="Chen W."/>
            <person name="Choi C."/>
            <person name="Clum A."/>
            <person name="Dos Santos R.A."/>
            <person name="Damasio A.R."/>
            <person name="Diallinas G."/>
            <person name="Emri T."/>
            <person name="Fekete E."/>
            <person name="Flipphi M."/>
            <person name="Freyberg S."/>
            <person name="Gallo A."/>
            <person name="Gournas C."/>
            <person name="Habgood R."/>
            <person name="Hainaut M."/>
            <person name="Harispe M.L."/>
            <person name="Henrissat B."/>
            <person name="Hilden K.S."/>
            <person name="Hope R."/>
            <person name="Hossain A."/>
            <person name="Karabika E."/>
            <person name="Karaffa L."/>
            <person name="Karanyi Z."/>
            <person name="Krasevec N."/>
            <person name="Kuo A."/>
            <person name="Kusch H."/>
            <person name="LaButti K."/>
            <person name="Lagendijk E.L."/>
            <person name="Lapidus A."/>
            <person name="Levasseur A."/>
            <person name="Lindquist E."/>
            <person name="Lipzen A."/>
            <person name="Logrieco A.F."/>
            <person name="MacCabe A."/>
            <person name="Maekelae M.R."/>
            <person name="Malavazi I."/>
            <person name="Melin P."/>
            <person name="Meyer V."/>
            <person name="Mielnichuk N."/>
            <person name="Miskei M."/>
            <person name="Molnar A.P."/>
            <person name="Mule G."/>
            <person name="Ngan C.Y."/>
            <person name="Orejas M."/>
            <person name="Orosz E."/>
            <person name="Ouedraogo J.P."/>
            <person name="Overkamp K.M."/>
            <person name="Park H.-S."/>
            <person name="Perrone G."/>
            <person name="Piumi F."/>
            <person name="Punt P.J."/>
            <person name="Ram A.F."/>
            <person name="Ramon A."/>
            <person name="Rauscher S."/>
            <person name="Record E."/>
            <person name="Riano-Pachon D.M."/>
            <person name="Robert V."/>
            <person name="Roehrig J."/>
            <person name="Ruller R."/>
            <person name="Salamov A."/>
            <person name="Salih N.S."/>
            <person name="Samson R.A."/>
            <person name="Sandor E."/>
            <person name="Sanguinetti M."/>
            <person name="Schuetze T."/>
            <person name="Sepcic K."/>
            <person name="Shelest E."/>
            <person name="Sherlock G."/>
            <person name="Sophianopoulou V."/>
            <person name="Squina F.M."/>
            <person name="Sun H."/>
            <person name="Susca A."/>
            <person name="Todd R.B."/>
            <person name="Tsang A."/>
            <person name="Unkles S.E."/>
            <person name="van de Wiele N."/>
            <person name="van Rossen-Uffink D."/>
            <person name="Oliveira J.V."/>
            <person name="Vesth T.C."/>
            <person name="Visser J."/>
            <person name="Yu J.-H."/>
            <person name="Zhou M."/>
            <person name="Andersen M.R."/>
            <person name="Archer D.B."/>
            <person name="Baker S.E."/>
            <person name="Benoit I."/>
            <person name="Brakhage A.A."/>
            <person name="Braus G.H."/>
            <person name="Fischer R."/>
            <person name="Frisvad J.C."/>
            <person name="Goldman G.H."/>
            <person name="Houbraken J."/>
            <person name="Oakley B."/>
            <person name="Pocsi I."/>
            <person name="Scazzocchio C."/>
            <person name="Seiboth B."/>
            <person name="vanKuyk P.A."/>
            <person name="Wortman J."/>
            <person name="Dyer P.S."/>
            <person name="Grigoriev I.V."/>
        </authorList>
    </citation>
    <scope>NUCLEOTIDE SEQUENCE [LARGE SCALE GENOMIC DNA]</scope>
    <source>
        <strain evidence="2">CBS 516.65</strain>
    </source>
</reference>
<dbReference type="RefSeq" id="XP_022405501.1">
    <property type="nucleotide sequence ID" value="XM_022545601.1"/>
</dbReference>
<sequence>MREIFKAYAEAGHMAEKIPDAETLGDSFDAIIHADKLNDGFEKRKVGLGRSICPVRDIKSQNVWEAIRHISVWLESWAAILDSGALLSWRTGLLNGM</sequence>
<protein>
    <submittedName>
        <fullName evidence="1">Uncharacterized protein</fullName>
    </submittedName>
</protein>
<dbReference type="AlphaFoldDB" id="A0A1L9VY51"/>
<dbReference type="OrthoDB" id="4864163at2759"/>
<name>A0A1L9VY51_ASPGL</name>
<evidence type="ECO:0000313" key="2">
    <source>
        <dbReference type="Proteomes" id="UP000184300"/>
    </source>
</evidence>
<evidence type="ECO:0000313" key="1">
    <source>
        <dbReference type="EMBL" id="OJJ88825.1"/>
    </source>
</evidence>
<organism evidence="1 2">
    <name type="scientific">Aspergillus glaucus CBS 516.65</name>
    <dbReference type="NCBI Taxonomy" id="1160497"/>
    <lineage>
        <taxon>Eukaryota</taxon>
        <taxon>Fungi</taxon>
        <taxon>Dikarya</taxon>
        <taxon>Ascomycota</taxon>
        <taxon>Pezizomycotina</taxon>
        <taxon>Eurotiomycetes</taxon>
        <taxon>Eurotiomycetidae</taxon>
        <taxon>Eurotiales</taxon>
        <taxon>Aspergillaceae</taxon>
        <taxon>Aspergillus</taxon>
        <taxon>Aspergillus subgen. Aspergillus</taxon>
    </lineage>
</organism>
<accession>A0A1L9VY51</accession>